<dbReference type="AlphaFoldDB" id="A0A4R1ESN9"/>
<evidence type="ECO:0000256" key="1">
    <source>
        <dbReference type="ARBA" id="ARBA00006700"/>
    </source>
</evidence>
<dbReference type="InterPro" id="IPR012677">
    <property type="entry name" value="Nucleotide-bd_a/b_plait_sf"/>
</dbReference>
<keyword evidence="4 6" id="KW-0689">Ribosomal protein</keyword>
<dbReference type="InterPro" id="IPR013025">
    <property type="entry name" value="Ribosomal_uL23-like"/>
</dbReference>
<gene>
    <name evidence="6" type="primary">rplW</name>
    <name evidence="7" type="ORF">EV695_3516</name>
</gene>
<evidence type="ECO:0000256" key="6">
    <source>
        <dbReference type="HAMAP-Rule" id="MF_01369"/>
    </source>
</evidence>
<protein>
    <recommendedName>
        <fullName evidence="6">Large ribosomal subunit protein uL23</fullName>
    </recommendedName>
</protein>
<keyword evidence="3 6" id="KW-0694">RNA-binding</keyword>
<dbReference type="NCBIfam" id="NF004359">
    <property type="entry name" value="PRK05738.1-3"/>
    <property type="match status" value="1"/>
</dbReference>
<dbReference type="Gene3D" id="3.30.70.330">
    <property type="match status" value="1"/>
</dbReference>
<dbReference type="GO" id="GO:1990904">
    <property type="term" value="C:ribonucleoprotein complex"/>
    <property type="evidence" value="ECO:0007669"/>
    <property type="project" value="UniProtKB-KW"/>
</dbReference>
<comment type="function">
    <text evidence="6">One of the early assembly proteins it binds 23S rRNA. One of the proteins that surrounds the polypeptide exit tunnel on the outside of the ribosome. Forms the main docking site for trigger factor binding to the ribosome.</text>
</comment>
<evidence type="ECO:0000313" key="8">
    <source>
        <dbReference type="Proteomes" id="UP000294887"/>
    </source>
</evidence>
<reference evidence="7 8" key="1">
    <citation type="submission" date="2019-03" db="EMBL/GenBank/DDBJ databases">
        <title>Genomic Encyclopedia of Type Strains, Phase IV (KMG-IV): sequencing the most valuable type-strain genomes for metagenomic binning, comparative biology and taxonomic classification.</title>
        <authorList>
            <person name="Goeker M."/>
        </authorList>
    </citation>
    <scope>NUCLEOTIDE SEQUENCE [LARGE SCALE GENOMIC DNA]</scope>
    <source>
        <strain evidence="7 8">DSM 24830</strain>
    </source>
</reference>
<keyword evidence="8" id="KW-1185">Reference proteome</keyword>
<dbReference type="GO" id="GO:0019843">
    <property type="term" value="F:rRNA binding"/>
    <property type="evidence" value="ECO:0007669"/>
    <property type="project" value="UniProtKB-UniRule"/>
</dbReference>
<sequence length="100" mass="11057">MISKVEERLYQVLYGPHVTEKAVSGNESNTHVFKVATTATKGEIKTAVETLFEVKVADVRSVNVKGKSKNFGKRKGSRKDWKKAYVRLAEGSTLNVEAEG</sequence>
<dbReference type="Proteomes" id="UP000294887">
    <property type="component" value="Unassembled WGS sequence"/>
</dbReference>
<proteinExistence type="inferred from homology"/>
<organism evidence="7 8">
    <name type="scientific">Cocleimonas flava</name>
    <dbReference type="NCBI Taxonomy" id="634765"/>
    <lineage>
        <taxon>Bacteria</taxon>
        <taxon>Pseudomonadati</taxon>
        <taxon>Pseudomonadota</taxon>
        <taxon>Gammaproteobacteria</taxon>
        <taxon>Thiotrichales</taxon>
        <taxon>Thiotrichaceae</taxon>
        <taxon>Cocleimonas</taxon>
    </lineage>
</organism>
<dbReference type="Pfam" id="PF00276">
    <property type="entry name" value="Ribosomal_L23"/>
    <property type="match status" value="1"/>
</dbReference>
<evidence type="ECO:0000256" key="5">
    <source>
        <dbReference type="ARBA" id="ARBA00023274"/>
    </source>
</evidence>
<dbReference type="SUPFAM" id="SSF54189">
    <property type="entry name" value="Ribosomal proteins S24e, L23 and L15e"/>
    <property type="match status" value="1"/>
</dbReference>
<dbReference type="RefSeq" id="WP_131907288.1">
    <property type="nucleotide sequence ID" value="NZ_BAAAFU010000007.1"/>
</dbReference>
<evidence type="ECO:0000256" key="3">
    <source>
        <dbReference type="ARBA" id="ARBA00022884"/>
    </source>
</evidence>
<keyword evidence="5 6" id="KW-0687">Ribonucleoprotein</keyword>
<evidence type="ECO:0000313" key="7">
    <source>
        <dbReference type="EMBL" id="TCJ82784.1"/>
    </source>
</evidence>
<dbReference type="NCBIfam" id="NF004363">
    <property type="entry name" value="PRK05738.2-4"/>
    <property type="match status" value="1"/>
</dbReference>
<dbReference type="OrthoDB" id="9793353at2"/>
<dbReference type="PANTHER" id="PTHR11620">
    <property type="entry name" value="60S RIBOSOMAL PROTEIN L23A"/>
    <property type="match status" value="1"/>
</dbReference>
<dbReference type="GO" id="GO:0003735">
    <property type="term" value="F:structural constituent of ribosome"/>
    <property type="evidence" value="ECO:0007669"/>
    <property type="project" value="InterPro"/>
</dbReference>
<keyword evidence="2 6" id="KW-0699">rRNA-binding</keyword>
<dbReference type="EMBL" id="SMFQ01000005">
    <property type="protein sequence ID" value="TCJ82784.1"/>
    <property type="molecule type" value="Genomic_DNA"/>
</dbReference>
<comment type="subunit">
    <text evidence="6">Part of the 50S ribosomal subunit. Contacts protein L29, and trigger factor when it is bound to the ribosome.</text>
</comment>
<evidence type="ECO:0000256" key="4">
    <source>
        <dbReference type="ARBA" id="ARBA00022980"/>
    </source>
</evidence>
<dbReference type="HAMAP" id="MF_01369_B">
    <property type="entry name" value="Ribosomal_uL23_B"/>
    <property type="match status" value="1"/>
</dbReference>
<name>A0A4R1ESN9_9GAMM</name>
<dbReference type="FunFam" id="3.30.70.330:FF:000001">
    <property type="entry name" value="50S ribosomal protein L23"/>
    <property type="match status" value="1"/>
</dbReference>
<dbReference type="GO" id="GO:0005840">
    <property type="term" value="C:ribosome"/>
    <property type="evidence" value="ECO:0007669"/>
    <property type="project" value="UniProtKB-KW"/>
</dbReference>
<dbReference type="GO" id="GO:0006412">
    <property type="term" value="P:translation"/>
    <property type="evidence" value="ECO:0007669"/>
    <property type="project" value="UniProtKB-UniRule"/>
</dbReference>
<evidence type="ECO:0000256" key="2">
    <source>
        <dbReference type="ARBA" id="ARBA00022730"/>
    </source>
</evidence>
<comment type="caution">
    <text evidence="7">The sequence shown here is derived from an EMBL/GenBank/DDBJ whole genome shotgun (WGS) entry which is preliminary data.</text>
</comment>
<dbReference type="InterPro" id="IPR012678">
    <property type="entry name" value="Ribosomal_uL23/eL15/eS24_sf"/>
</dbReference>
<comment type="similarity">
    <text evidence="1 6">Belongs to the universal ribosomal protein uL23 family.</text>
</comment>
<accession>A0A4R1ESN9</accession>